<dbReference type="HOGENOM" id="CLU_178480_0_0_3"/>
<name>B8HQH1_CYAP4</name>
<organism evidence="2">
    <name type="scientific">Cyanothece sp. (strain PCC 7425 / ATCC 29141)</name>
    <dbReference type="NCBI Taxonomy" id="395961"/>
    <lineage>
        <taxon>Bacteria</taxon>
        <taxon>Bacillati</taxon>
        <taxon>Cyanobacteriota</taxon>
        <taxon>Cyanophyceae</taxon>
        <taxon>Gomontiellales</taxon>
        <taxon>Cyanothecaceae</taxon>
        <taxon>Cyanothece</taxon>
    </lineage>
</organism>
<accession>B8HQH1</accession>
<dbReference type="EMBL" id="CP001344">
    <property type="protein sequence ID" value="ACL43961.1"/>
    <property type="molecule type" value="Genomic_DNA"/>
</dbReference>
<gene>
    <name evidence="2" type="ordered locus">Cyan7425_1591</name>
</gene>
<dbReference type="OrthoDB" id="516068at2"/>
<feature type="domain" description="Nif11" evidence="1">
    <location>
        <begin position="3"/>
        <end position="50"/>
    </location>
</feature>
<protein>
    <recommendedName>
        <fullName evidence="1">Nif11 domain-containing protein</fullName>
    </recommendedName>
</protein>
<dbReference type="STRING" id="395961.Cyan7425_1591"/>
<proteinExistence type="predicted"/>
<dbReference type="Pfam" id="PF07862">
    <property type="entry name" value="Nif11"/>
    <property type="match status" value="1"/>
</dbReference>
<dbReference type="InterPro" id="IPR012903">
    <property type="entry name" value="Nif11"/>
</dbReference>
<sequence length="96" mass="10614">MAQSLEQFRLKVLQDPSLSEQLKSVSSLDEFATLAVKLGQQLGYNFTIEEVRTAIEQYGSTDNVQELNDEQLEGIAGGLEFYPATDKKCGTGQCLH</sequence>
<dbReference type="eggNOG" id="ENOG5034CC1">
    <property type="taxonomic scope" value="Bacteria"/>
</dbReference>
<dbReference type="InterPro" id="IPR022516">
    <property type="entry name" value="CHP03798_Ocin"/>
</dbReference>
<evidence type="ECO:0000259" key="1">
    <source>
        <dbReference type="Pfam" id="PF07862"/>
    </source>
</evidence>
<dbReference type="NCBIfam" id="TIGR03798">
    <property type="entry name" value="leader_Nif11"/>
    <property type="match status" value="1"/>
</dbReference>
<evidence type="ECO:0000313" key="2">
    <source>
        <dbReference type="EMBL" id="ACL43961.1"/>
    </source>
</evidence>
<dbReference type="AlphaFoldDB" id="B8HQH1"/>
<dbReference type="KEGG" id="cyn:Cyan7425_1591"/>
<reference evidence="2" key="1">
    <citation type="submission" date="2009-01" db="EMBL/GenBank/DDBJ databases">
        <title>Complete sequence of chromosome Cyanothece sp. PCC 7425.</title>
        <authorList>
            <consortium name="US DOE Joint Genome Institute"/>
            <person name="Lucas S."/>
            <person name="Copeland A."/>
            <person name="Lapidus A."/>
            <person name="Glavina del Rio T."/>
            <person name="Dalin E."/>
            <person name="Tice H."/>
            <person name="Bruce D."/>
            <person name="Goodwin L."/>
            <person name="Pitluck S."/>
            <person name="Sims D."/>
            <person name="Meineke L."/>
            <person name="Brettin T."/>
            <person name="Detter J.C."/>
            <person name="Han C."/>
            <person name="Larimer F."/>
            <person name="Land M."/>
            <person name="Hauser L."/>
            <person name="Kyrpides N."/>
            <person name="Ovchinnikova G."/>
            <person name="Liberton M."/>
            <person name="Stoeckel J."/>
            <person name="Banerjee A."/>
            <person name="Singh A."/>
            <person name="Page L."/>
            <person name="Sato H."/>
            <person name="Zhao L."/>
            <person name="Sherman L."/>
            <person name="Pakrasi H."/>
            <person name="Richardson P."/>
        </authorList>
    </citation>
    <scope>NUCLEOTIDE SEQUENCE</scope>
    <source>
        <strain evidence="2">PCC 7425</strain>
    </source>
</reference>